<reference evidence="1 2" key="1">
    <citation type="journal article" date="2006" name="Science">
        <title>The genome of black cottonwood, Populus trichocarpa (Torr. &amp; Gray).</title>
        <authorList>
            <person name="Tuskan G.A."/>
            <person name="Difazio S."/>
            <person name="Jansson S."/>
            <person name="Bohlmann J."/>
            <person name="Grigoriev I."/>
            <person name="Hellsten U."/>
            <person name="Putnam N."/>
            <person name="Ralph S."/>
            <person name="Rombauts S."/>
            <person name="Salamov A."/>
            <person name="Schein J."/>
            <person name="Sterck L."/>
            <person name="Aerts A."/>
            <person name="Bhalerao R.R."/>
            <person name="Bhalerao R.P."/>
            <person name="Blaudez D."/>
            <person name="Boerjan W."/>
            <person name="Brun A."/>
            <person name="Brunner A."/>
            <person name="Busov V."/>
            <person name="Campbell M."/>
            <person name="Carlson J."/>
            <person name="Chalot M."/>
            <person name="Chapman J."/>
            <person name="Chen G.L."/>
            <person name="Cooper D."/>
            <person name="Coutinho P.M."/>
            <person name="Couturier J."/>
            <person name="Covert S."/>
            <person name="Cronk Q."/>
            <person name="Cunningham R."/>
            <person name="Davis J."/>
            <person name="Degroeve S."/>
            <person name="Dejardin A."/>
            <person name="Depamphilis C."/>
            <person name="Detter J."/>
            <person name="Dirks B."/>
            <person name="Dubchak I."/>
            <person name="Duplessis S."/>
            <person name="Ehlting J."/>
            <person name="Ellis B."/>
            <person name="Gendler K."/>
            <person name="Goodstein D."/>
            <person name="Gribskov M."/>
            <person name="Grimwood J."/>
            <person name="Groover A."/>
            <person name="Gunter L."/>
            <person name="Hamberger B."/>
            <person name="Heinze B."/>
            <person name="Helariutta Y."/>
            <person name="Henrissat B."/>
            <person name="Holligan D."/>
            <person name="Holt R."/>
            <person name="Huang W."/>
            <person name="Islam-Faridi N."/>
            <person name="Jones S."/>
            <person name="Jones-Rhoades M."/>
            <person name="Jorgensen R."/>
            <person name="Joshi C."/>
            <person name="Kangasjarvi J."/>
            <person name="Karlsson J."/>
            <person name="Kelleher C."/>
            <person name="Kirkpatrick R."/>
            <person name="Kirst M."/>
            <person name="Kohler A."/>
            <person name="Kalluri U."/>
            <person name="Larimer F."/>
            <person name="Leebens-Mack J."/>
            <person name="Leple J.C."/>
            <person name="Locascio P."/>
            <person name="Lou Y."/>
            <person name="Lucas S."/>
            <person name="Martin F."/>
            <person name="Montanini B."/>
            <person name="Napoli C."/>
            <person name="Nelson D.R."/>
            <person name="Nelson C."/>
            <person name="Nieminen K."/>
            <person name="Nilsson O."/>
            <person name="Pereda V."/>
            <person name="Peter G."/>
            <person name="Philippe R."/>
            <person name="Pilate G."/>
            <person name="Poliakov A."/>
            <person name="Razumovskaya J."/>
            <person name="Richardson P."/>
            <person name="Rinaldi C."/>
            <person name="Ritland K."/>
            <person name="Rouze P."/>
            <person name="Ryaboy D."/>
            <person name="Schmutz J."/>
            <person name="Schrader J."/>
            <person name="Segerman B."/>
            <person name="Shin H."/>
            <person name="Siddiqui A."/>
            <person name="Sterky F."/>
            <person name="Terry A."/>
            <person name="Tsai C.J."/>
            <person name="Uberbacher E."/>
            <person name="Unneberg P."/>
            <person name="Vahala J."/>
            <person name="Wall K."/>
            <person name="Wessler S."/>
            <person name="Yang G."/>
            <person name="Yin T."/>
            <person name="Douglas C."/>
            <person name="Marra M."/>
            <person name="Sandberg G."/>
            <person name="Van de Peer Y."/>
            <person name="Rokhsar D."/>
        </authorList>
    </citation>
    <scope>NUCLEOTIDE SEQUENCE [LARGE SCALE GENOMIC DNA]</scope>
    <source>
        <strain evidence="2">cv. Nisqually</strain>
    </source>
</reference>
<protein>
    <submittedName>
        <fullName evidence="1">Uncharacterized protein</fullName>
    </submittedName>
</protein>
<accession>A0ACC0SIM3</accession>
<gene>
    <name evidence="1" type="ORF">POPTR_009G154900v4</name>
</gene>
<keyword evidence="2" id="KW-1185">Reference proteome</keyword>
<evidence type="ECO:0000313" key="2">
    <source>
        <dbReference type="Proteomes" id="UP000006729"/>
    </source>
</evidence>
<name>A0ACC0SIM3_POPTR</name>
<dbReference type="Proteomes" id="UP000006729">
    <property type="component" value="Chromosome 9"/>
</dbReference>
<dbReference type="EMBL" id="CM009298">
    <property type="protein sequence ID" value="KAI9389023.1"/>
    <property type="molecule type" value="Genomic_DNA"/>
</dbReference>
<organism evidence="1 2">
    <name type="scientific">Populus trichocarpa</name>
    <name type="common">Western balsam poplar</name>
    <name type="synonym">Populus balsamifera subsp. trichocarpa</name>
    <dbReference type="NCBI Taxonomy" id="3694"/>
    <lineage>
        <taxon>Eukaryota</taxon>
        <taxon>Viridiplantae</taxon>
        <taxon>Streptophyta</taxon>
        <taxon>Embryophyta</taxon>
        <taxon>Tracheophyta</taxon>
        <taxon>Spermatophyta</taxon>
        <taxon>Magnoliopsida</taxon>
        <taxon>eudicotyledons</taxon>
        <taxon>Gunneridae</taxon>
        <taxon>Pentapetalae</taxon>
        <taxon>rosids</taxon>
        <taxon>fabids</taxon>
        <taxon>Malpighiales</taxon>
        <taxon>Salicaceae</taxon>
        <taxon>Saliceae</taxon>
        <taxon>Populus</taxon>
    </lineage>
</organism>
<sequence length="186" mass="21058">MVLKHQRERIYSESELAKATNNYDDNQKLGQGGFGCIQRSFTRLYPETKEPLLVYKFISNGTPFHHIHDKSLKVAVETALALNYLRSLANPPIVHGDVKTGNFGYLNSKCLMTGNLTVKSDVFSFGVNRNIIFISSLENNHLLKILDFEVAKEEAEEIEMVAELAKRCRNSGVKRPSLKYLMSYLG</sequence>
<comment type="caution">
    <text evidence="1">The sequence shown here is derived from an EMBL/GenBank/DDBJ whole genome shotgun (WGS) entry which is preliminary data.</text>
</comment>
<evidence type="ECO:0000313" key="1">
    <source>
        <dbReference type="EMBL" id="KAI9389023.1"/>
    </source>
</evidence>
<proteinExistence type="predicted"/>